<dbReference type="GO" id="GO:0005524">
    <property type="term" value="F:ATP binding"/>
    <property type="evidence" value="ECO:0007669"/>
    <property type="project" value="UniProtKB-KW"/>
</dbReference>
<dbReference type="InterPro" id="IPR000641">
    <property type="entry name" value="CbxX/CfxQ"/>
</dbReference>
<dbReference type="FunFam" id="3.40.50.300:FF:000216">
    <property type="entry name" value="Type VII secretion ATPase EccA"/>
    <property type="match status" value="1"/>
</dbReference>
<feature type="domain" description="AAA+ ATPase" evidence="4">
    <location>
        <begin position="186"/>
        <end position="305"/>
    </location>
</feature>
<sequence length="426" mass="50247">MKTSNKKSFIACLDHYKQINDLNYFEIMNLLNIINIHYVENKFNDPYFSGIDYENNTNAMKIENTEKNGFYTLFSDSKWNEQNNYDVWKQKHEISINHHENKEEIPRQKVTIDASINNLDDLLSIIKNNVYDEKNEYNIDLKSLTQIQPELEKLNKMIGMKDLKNSMLNQLLYFMQDLHITNKESDFKHTVLYGPPGTGKTEIAKIIGTMYSKIGILKNNVFKKVTRNDLVAGYLGQTAIKTKKVIDECLGGVLFIDEAYSLANNYQEDGYSKECIDTLCEALSDHKDDLMVIIAGYEEDLNNSFFKANKGMESRFMWRFNIEQYNTNEIMEIFKKKINETDWILEDDVVNIKWFDKRKQEFKNYGRDMELLFSYLKIAHSRRIYGKDESLRKHISIEDLDAGYDMFMKNKKKENKMSKMLESIYI</sequence>
<dbReference type="AlphaFoldDB" id="A0A6C0ETQ9"/>
<reference evidence="5" key="1">
    <citation type="journal article" date="2020" name="Nature">
        <title>Giant virus diversity and host interactions through global metagenomics.</title>
        <authorList>
            <person name="Schulz F."/>
            <person name="Roux S."/>
            <person name="Paez-Espino D."/>
            <person name="Jungbluth S."/>
            <person name="Walsh D.A."/>
            <person name="Denef V.J."/>
            <person name="McMahon K.D."/>
            <person name="Konstantinidis K.T."/>
            <person name="Eloe-Fadrosh E.A."/>
            <person name="Kyrpides N.C."/>
            <person name="Woyke T."/>
        </authorList>
    </citation>
    <scope>NUCLEOTIDE SEQUENCE</scope>
    <source>
        <strain evidence="5">GVMAG-M-3300009155-48</strain>
    </source>
</reference>
<dbReference type="SMART" id="SM00382">
    <property type="entry name" value="AAA"/>
    <property type="match status" value="1"/>
</dbReference>
<evidence type="ECO:0000259" key="4">
    <source>
        <dbReference type="SMART" id="SM00382"/>
    </source>
</evidence>
<keyword evidence="2" id="KW-0547">Nucleotide-binding</keyword>
<dbReference type="EMBL" id="MN738924">
    <property type="protein sequence ID" value="QHT31719.1"/>
    <property type="molecule type" value="Genomic_DNA"/>
</dbReference>
<accession>A0A6C0ETQ9</accession>
<protein>
    <recommendedName>
        <fullName evidence="4">AAA+ ATPase domain-containing protein</fullName>
    </recommendedName>
</protein>
<keyword evidence="3" id="KW-0067">ATP-binding</keyword>
<evidence type="ECO:0000313" key="5">
    <source>
        <dbReference type="EMBL" id="QHT31719.1"/>
    </source>
</evidence>
<dbReference type="InterPro" id="IPR003959">
    <property type="entry name" value="ATPase_AAA_core"/>
</dbReference>
<evidence type="ECO:0000256" key="1">
    <source>
        <dbReference type="ARBA" id="ARBA00010378"/>
    </source>
</evidence>
<organism evidence="5">
    <name type="scientific">viral metagenome</name>
    <dbReference type="NCBI Taxonomy" id="1070528"/>
    <lineage>
        <taxon>unclassified sequences</taxon>
        <taxon>metagenomes</taxon>
        <taxon>organismal metagenomes</taxon>
    </lineage>
</organism>
<dbReference type="InterPro" id="IPR027417">
    <property type="entry name" value="P-loop_NTPase"/>
</dbReference>
<evidence type="ECO:0000256" key="2">
    <source>
        <dbReference type="ARBA" id="ARBA00022741"/>
    </source>
</evidence>
<dbReference type="GO" id="GO:0016887">
    <property type="term" value="F:ATP hydrolysis activity"/>
    <property type="evidence" value="ECO:0007669"/>
    <property type="project" value="InterPro"/>
</dbReference>
<comment type="similarity">
    <text evidence="1">Belongs to the CbxX/CfxQ family.</text>
</comment>
<proteinExistence type="inferred from homology"/>
<name>A0A6C0ETQ9_9ZZZZ</name>
<dbReference type="InterPro" id="IPR003593">
    <property type="entry name" value="AAA+_ATPase"/>
</dbReference>
<dbReference type="PANTHER" id="PTHR43392">
    <property type="entry name" value="AAA-TYPE ATPASE FAMILY PROTEIN / ANKYRIN REPEAT FAMILY PROTEIN"/>
    <property type="match status" value="1"/>
</dbReference>
<dbReference type="Gene3D" id="3.40.50.300">
    <property type="entry name" value="P-loop containing nucleotide triphosphate hydrolases"/>
    <property type="match status" value="1"/>
</dbReference>
<evidence type="ECO:0000256" key="3">
    <source>
        <dbReference type="ARBA" id="ARBA00022840"/>
    </source>
</evidence>
<dbReference type="PANTHER" id="PTHR43392:SF2">
    <property type="entry name" value="AAA-TYPE ATPASE FAMILY PROTEIN _ ANKYRIN REPEAT FAMILY PROTEIN"/>
    <property type="match status" value="1"/>
</dbReference>
<dbReference type="PRINTS" id="PR00819">
    <property type="entry name" value="CBXCFQXSUPER"/>
</dbReference>
<dbReference type="Pfam" id="PF00004">
    <property type="entry name" value="AAA"/>
    <property type="match status" value="1"/>
</dbReference>
<dbReference type="InterPro" id="IPR050773">
    <property type="entry name" value="CbxX/CfxQ_RuBisCO_ESX"/>
</dbReference>
<dbReference type="SUPFAM" id="SSF52540">
    <property type="entry name" value="P-loop containing nucleoside triphosphate hydrolases"/>
    <property type="match status" value="2"/>
</dbReference>